<keyword evidence="3" id="KW-1133">Transmembrane helix</keyword>
<accession>A0ABX0A347</accession>
<keyword evidence="2" id="KW-0178">Competence</keyword>
<dbReference type="PROSITE" id="PS00409">
    <property type="entry name" value="PROKAR_NTER_METHYL"/>
    <property type="match status" value="1"/>
</dbReference>
<proteinExistence type="predicted"/>
<dbReference type="Proteomes" id="UP000743899">
    <property type="component" value="Unassembled WGS sequence"/>
</dbReference>
<keyword evidence="3" id="KW-0812">Transmembrane</keyword>
<protein>
    <submittedName>
        <fullName evidence="4">Type II secretion system protein</fullName>
    </submittedName>
</protein>
<reference evidence="4 5" key="1">
    <citation type="submission" date="2020-01" db="EMBL/GenBank/DDBJ databases">
        <title>A novel Bacillus sp. from Pasinler.</title>
        <authorList>
            <person name="Adiguzel A."/>
            <person name="Ay H."/>
            <person name="Baltaci M.O."/>
        </authorList>
    </citation>
    <scope>NUCLEOTIDE SEQUENCE [LARGE SCALE GENOMIC DNA]</scope>
    <source>
        <strain evidence="4 5">P1</strain>
    </source>
</reference>
<dbReference type="InterPro" id="IPR012902">
    <property type="entry name" value="N_methyl_site"/>
</dbReference>
<sequence>MKILKSNNKGFTLIEIVGSITILAIILTVSINIFVSTNKTAVSNNEKLVAIHLAKATLERVRENFDHYFIDESNNLKYKNEEFVLINNKEYEVKVSIVGGKTPTKNSLVHVLVEVNLLDAQRPVSSKVEGYVAYDPKND</sequence>
<name>A0ABX0A347_9BACI</name>
<comment type="caution">
    <text evidence="4">The sequence shown here is derived from an EMBL/GenBank/DDBJ whole genome shotgun (WGS) entry which is preliminary data.</text>
</comment>
<keyword evidence="3" id="KW-0472">Membrane</keyword>
<evidence type="ECO:0000256" key="2">
    <source>
        <dbReference type="ARBA" id="ARBA00023287"/>
    </source>
</evidence>
<dbReference type="EMBL" id="JAACYS010000011">
    <property type="protein sequence ID" value="NCU16944.1"/>
    <property type="molecule type" value="Genomic_DNA"/>
</dbReference>
<evidence type="ECO:0000256" key="1">
    <source>
        <dbReference type="ARBA" id="ARBA00004241"/>
    </source>
</evidence>
<comment type="subcellular location">
    <subcellularLocation>
        <location evidence="1">Cell surface</location>
    </subcellularLocation>
</comment>
<evidence type="ECO:0000313" key="4">
    <source>
        <dbReference type="EMBL" id="NCU16944.1"/>
    </source>
</evidence>
<evidence type="ECO:0000256" key="3">
    <source>
        <dbReference type="SAM" id="Phobius"/>
    </source>
</evidence>
<feature type="transmembrane region" description="Helical" evidence="3">
    <location>
        <begin position="12"/>
        <end position="35"/>
    </location>
</feature>
<dbReference type="Pfam" id="PF07963">
    <property type="entry name" value="N_methyl"/>
    <property type="match status" value="1"/>
</dbReference>
<dbReference type="RefSeq" id="WP_161919780.1">
    <property type="nucleotide sequence ID" value="NZ_JAACYS010000011.1"/>
</dbReference>
<dbReference type="NCBIfam" id="TIGR02532">
    <property type="entry name" value="IV_pilin_GFxxxE"/>
    <property type="match status" value="1"/>
</dbReference>
<organism evidence="4 5">
    <name type="scientific">Pallidibacillus pasinlerensis</name>
    <dbReference type="NCBI Taxonomy" id="2703818"/>
    <lineage>
        <taxon>Bacteria</taxon>
        <taxon>Bacillati</taxon>
        <taxon>Bacillota</taxon>
        <taxon>Bacilli</taxon>
        <taxon>Bacillales</taxon>
        <taxon>Bacillaceae</taxon>
        <taxon>Pallidibacillus</taxon>
    </lineage>
</organism>
<gene>
    <name evidence="4" type="ORF">GW534_04050</name>
</gene>
<keyword evidence="5" id="KW-1185">Reference proteome</keyword>
<evidence type="ECO:0000313" key="5">
    <source>
        <dbReference type="Proteomes" id="UP000743899"/>
    </source>
</evidence>